<dbReference type="AlphaFoldDB" id="A0A7G6SM77"/>
<reference evidence="2" key="1">
    <citation type="journal article" date="2020" name="Mol. Plant Microbe">
        <title>Rhizobial microsymbionts of the narrowly endemic Oxytropis species growing in Kamchatka are characterized by significant genetic diversity and possess a set of genes that are associated with T3SS and T6SS secretion systems and can affect the development of symbiosis.</title>
        <authorList>
            <person name="Safronova V."/>
            <person name="Guro P."/>
            <person name="Sazanova A."/>
            <person name="Kuznetsova I."/>
            <person name="Belimov A."/>
            <person name="Yakubov V."/>
            <person name="Chirak E."/>
            <person name="Afonin A."/>
            <person name="Gogolev Y."/>
            <person name="Andronov E."/>
            <person name="Tikhonovich I."/>
        </authorList>
    </citation>
    <scope>NUCLEOTIDE SEQUENCE [LARGE SCALE GENOMIC DNA]</scope>
    <source>
        <strain evidence="2">583</strain>
    </source>
</reference>
<protein>
    <submittedName>
        <fullName evidence="1">Uncharacterized protein</fullName>
    </submittedName>
</protein>
<accession>A0A7G6SM77</accession>
<dbReference type="Proteomes" id="UP000515465">
    <property type="component" value="Chromosome"/>
</dbReference>
<name>A0A7G6SM77_9HYPH</name>
<dbReference type="EMBL" id="CP050296">
    <property type="protein sequence ID" value="QND55609.1"/>
    <property type="molecule type" value="Genomic_DNA"/>
</dbReference>
<organism evidence="1 2">
    <name type="scientific">Mesorhizobium huakuii</name>
    <dbReference type="NCBI Taxonomy" id="28104"/>
    <lineage>
        <taxon>Bacteria</taxon>
        <taxon>Pseudomonadati</taxon>
        <taxon>Pseudomonadota</taxon>
        <taxon>Alphaproteobacteria</taxon>
        <taxon>Hyphomicrobiales</taxon>
        <taxon>Phyllobacteriaceae</taxon>
        <taxon>Mesorhizobium</taxon>
    </lineage>
</organism>
<dbReference type="RefSeq" id="WP_183461097.1">
    <property type="nucleotide sequence ID" value="NZ_CP050296.1"/>
</dbReference>
<gene>
    <name evidence="1" type="ORF">HB778_02155</name>
</gene>
<proteinExistence type="predicted"/>
<evidence type="ECO:0000313" key="1">
    <source>
        <dbReference type="EMBL" id="QND55609.1"/>
    </source>
</evidence>
<evidence type="ECO:0000313" key="2">
    <source>
        <dbReference type="Proteomes" id="UP000515465"/>
    </source>
</evidence>
<sequence>MAKWVDAQFPTERLLVRYEDFVSDAHGVLRSAIPFFAPGEVPDEERLNHVIDTEHHVAVSKQNGVEWRLNAGVKAFRKPESFRFYDASFFRELEAYADEKRWGIGAAGATTLALNWRRPSSAMQLLRSSASKLKRLMS</sequence>